<evidence type="ECO:0000313" key="2">
    <source>
        <dbReference type="Proteomes" id="UP000290637"/>
    </source>
</evidence>
<dbReference type="InterPro" id="IPR034756">
    <property type="entry name" value="T2SSM_b"/>
</dbReference>
<dbReference type="KEGG" id="plue:EWM63_22720"/>
<dbReference type="EMBL" id="CP035913">
    <property type="protein sequence ID" value="QBE65455.1"/>
    <property type="molecule type" value="Genomic_DNA"/>
</dbReference>
<reference evidence="1 2" key="1">
    <citation type="submission" date="2019-02" db="EMBL/GenBank/DDBJ databases">
        <title>Draft Genome Sequences of Six Type Strains of the Genus Massilia.</title>
        <authorList>
            <person name="Miess H."/>
            <person name="Frediansyhah A."/>
            <person name="Gross H."/>
        </authorList>
    </citation>
    <scope>NUCLEOTIDE SEQUENCE [LARGE SCALE GENOMIC DNA]</scope>
    <source>
        <strain evidence="1 2">DSM 17473</strain>
    </source>
</reference>
<organism evidence="1 2">
    <name type="scientific">Pseudoduganella lutea</name>
    <dbReference type="NCBI Taxonomy" id="321985"/>
    <lineage>
        <taxon>Bacteria</taxon>
        <taxon>Pseudomonadati</taxon>
        <taxon>Pseudomonadota</taxon>
        <taxon>Betaproteobacteria</taxon>
        <taxon>Burkholderiales</taxon>
        <taxon>Oxalobacteraceae</taxon>
        <taxon>Telluria group</taxon>
        <taxon>Pseudoduganella</taxon>
    </lineage>
</organism>
<evidence type="ECO:0000313" key="1">
    <source>
        <dbReference type="EMBL" id="QBE65455.1"/>
    </source>
</evidence>
<protein>
    <submittedName>
        <fullName evidence="1">Uncharacterized protein</fullName>
    </submittedName>
</protein>
<dbReference type="Gene3D" id="3.30.70.60">
    <property type="match status" value="1"/>
</dbReference>
<dbReference type="Pfam" id="PF10741">
    <property type="entry name" value="T2SSM_b"/>
    <property type="match status" value="1"/>
</dbReference>
<gene>
    <name evidence="1" type="ORF">EWM63_22720</name>
</gene>
<sequence length="187" mass="19127">MGGPAMNERLRAALAAMPARQLNLLCIGVVAIAAMLAWSAGLRAPLAAWRQQRAAVTALQASNAATATMRAANAPLAAAGRPAPTPMMQTTPTPLALIGAVSGSAKRAGVDVSSASQGAEQAAAGLRQQTVDITATGTYTAIHLWLDDIERTQPAVGIVQLDMQPGEAGAQREVTLQLAIYGLPITP</sequence>
<proteinExistence type="predicted"/>
<keyword evidence="2" id="KW-1185">Reference proteome</keyword>
<accession>A0A4P6L2G1</accession>
<dbReference type="AlphaFoldDB" id="A0A4P6L2G1"/>
<name>A0A4P6L2G1_9BURK</name>
<dbReference type="OrthoDB" id="8760074at2"/>
<dbReference type="Proteomes" id="UP000290637">
    <property type="component" value="Chromosome"/>
</dbReference>
<dbReference type="InterPro" id="IPR014717">
    <property type="entry name" value="Transl_elong_EF1B/ribsomal_bS6"/>
</dbReference>